<feature type="transmembrane region" description="Helical" evidence="2">
    <location>
        <begin position="39"/>
        <end position="71"/>
    </location>
</feature>
<dbReference type="GO" id="GO:0004190">
    <property type="term" value="F:aspartic-type endopeptidase activity"/>
    <property type="evidence" value="ECO:0007669"/>
    <property type="project" value="InterPro"/>
</dbReference>
<dbReference type="AlphaFoldDB" id="A0A2M6WBY7"/>
<evidence type="ECO:0000259" key="3">
    <source>
        <dbReference type="Pfam" id="PF01478"/>
    </source>
</evidence>
<keyword evidence="2" id="KW-0472">Membrane</keyword>
<feature type="transmembrane region" description="Helical" evidence="2">
    <location>
        <begin position="6"/>
        <end position="27"/>
    </location>
</feature>
<evidence type="ECO:0000313" key="4">
    <source>
        <dbReference type="EMBL" id="PIT90318.1"/>
    </source>
</evidence>
<protein>
    <submittedName>
        <fullName evidence="4">Prepilin peptidase</fullName>
    </submittedName>
</protein>
<reference evidence="5" key="1">
    <citation type="submission" date="2017-09" db="EMBL/GenBank/DDBJ databases">
        <title>Depth-based differentiation of microbial function through sediment-hosted aquifers and enrichment of novel symbionts in the deep terrestrial subsurface.</title>
        <authorList>
            <person name="Probst A.J."/>
            <person name="Ladd B."/>
            <person name="Jarett J.K."/>
            <person name="Geller-Mcgrath D.E."/>
            <person name="Sieber C.M.K."/>
            <person name="Emerson J.B."/>
            <person name="Anantharaman K."/>
            <person name="Thomas B.C."/>
            <person name="Malmstrom R."/>
            <person name="Stieglmeier M."/>
            <person name="Klingl A."/>
            <person name="Woyke T."/>
            <person name="Ryan C.M."/>
            <person name="Banfield J.F."/>
        </authorList>
    </citation>
    <scope>NUCLEOTIDE SEQUENCE [LARGE SCALE GENOMIC DNA]</scope>
</reference>
<organism evidence="4 5">
    <name type="scientific">Candidatus Komeilibacteria bacterium CG10_big_fil_rev_8_21_14_0_10_41_13</name>
    <dbReference type="NCBI Taxonomy" id="1974476"/>
    <lineage>
        <taxon>Bacteria</taxon>
        <taxon>Candidatus Komeiliibacteriota</taxon>
    </lineage>
</organism>
<evidence type="ECO:0000313" key="5">
    <source>
        <dbReference type="Proteomes" id="UP000230543"/>
    </source>
</evidence>
<feature type="domain" description="Prepilin type IV endopeptidase peptidase" evidence="3">
    <location>
        <begin position="9"/>
        <end position="113"/>
    </location>
</feature>
<comment type="similarity">
    <text evidence="1">Belongs to the peptidase A24 family.</text>
</comment>
<sequence>FVFSYLTFIVFACFLIIIFIYDLKYYLILDKVSLPAFTIALILNVLLGYNVGNLLLASVIIGGFFGLQFIISQGKWIGGGDIRLGLVMGAMLGWPLALVALFLAYILGAVFGLILIISRRKDWQSQLPFGTFLTAATLIALLWGHEILSWYLTKL</sequence>
<evidence type="ECO:0000256" key="1">
    <source>
        <dbReference type="ARBA" id="ARBA00005801"/>
    </source>
</evidence>
<dbReference type="GO" id="GO:0005886">
    <property type="term" value="C:plasma membrane"/>
    <property type="evidence" value="ECO:0007669"/>
    <property type="project" value="TreeGrafter"/>
</dbReference>
<dbReference type="EMBL" id="PFBO01000102">
    <property type="protein sequence ID" value="PIT90318.1"/>
    <property type="molecule type" value="Genomic_DNA"/>
</dbReference>
<keyword evidence="2" id="KW-0812">Transmembrane</keyword>
<dbReference type="Pfam" id="PF01478">
    <property type="entry name" value="Peptidase_A24"/>
    <property type="match status" value="1"/>
</dbReference>
<name>A0A2M6WBY7_9BACT</name>
<proteinExistence type="inferred from homology"/>
<evidence type="ECO:0000256" key="2">
    <source>
        <dbReference type="SAM" id="Phobius"/>
    </source>
</evidence>
<dbReference type="PANTHER" id="PTHR30487">
    <property type="entry name" value="TYPE 4 PREPILIN-LIKE PROTEINS LEADER PEPTIDE-PROCESSING ENZYME"/>
    <property type="match status" value="1"/>
</dbReference>
<dbReference type="InterPro" id="IPR050882">
    <property type="entry name" value="Prepilin_peptidase/N-MTase"/>
</dbReference>
<comment type="caution">
    <text evidence="4">The sequence shown here is derived from an EMBL/GenBank/DDBJ whole genome shotgun (WGS) entry which is preliminary data.</text>
</comment>
<gene>
    <name evidence="4" type="ORF">COU22_02860</name>
</gene>
<feature type="transmembrane region" description="Helical" evidence="2">
    <location>
        <begin position="91"/>
        <end position="117"/>
    </location>
</feature>
<dbReference type="PANTHER" id="PTHR30487:SF0">
    <property type="entry name" value="PREPILIN LEADER PEPTIDASE_N-METHYLTRANSFERASE-RELATED"/>
    <property type="match status" value="1"/>
</dbReference>
<dbReference type="Gene3D" id="1.20.120.1220">
    <property type="match status" value="1"/>
</dbReference>
<accession>A0A2M6WBY7</accession>
<dbReference type="GO" id="GO:0006465">
    <property type="term" value="P:signal peptide processing"/>
    <property type="evidence" value="ECO:0007669"/>
    <property type="project" value="TreeGrafter"/>
</dbReference>
<dbReference type="InterPro" id="IPR000045">
    <property type="entry name" value="Prepilin_IV_endopep_pep"/>
</dbReference>
<feature type="transmembrane region" description="Helical" evidence="2">
    <location>
        <begin position="129"/>
        <end position="152"/>
    </location>
</feature>
<keyword evidence="2" id="KW-1133">Transmembrane helix</keyword>
<feature type="non-terminal residue" evidence="4">
    <location>
        <position position="1"/>
    </location>
</feature>
<dbReference type="Proteomes" id="UP000230543">
    <property type="component" value="Unassembled WGS sequence"/>
</dbReference>